<name>A0ABQ4TEQ2_METOR</name>
<evidence type="ECO:0000256" key="1">
    <source>
        <dbReference type="SAM" id="SignalP"/>
    </source>
</evidence>
<feature type="chain" id="PRO_5045315794" evidence="1">
    <location>
        <begin position="25"/>
        <end position="108"/>
    </location>
</feature>
<organism evidence="2 3">
    <name type="scientific">Methylobacterium organophilum</name>
    <dbReference type="NCBI Taxonomy" id="410"/>
    <lineage>
        <taxon>Bacteria</taxon>
        <taxon>Pseudomonadati</taxon>
        <taxon>Pseudomonadota</taxon>
        <taxon>Alphaproteobacteria</taxon>
        <taxon>Hyphomicrobiales</taxon>
        <taxon>Methylobacteriaceae</taxon>
        <taxon>Methylobacterium</taxon>
    </lineage>
</organism>
<accession>A0ABQ4TEQ2</accession>
<keyword evidence="1" id="KW-0732">Signal</keyword>
<comment type="caution">
    <text evidence="2">The sequence shown here is derived from an EMBL/GenBank/DDBJ whole genome shotgun (WGS) entry which is preliminary data.</text>
</comment>
<protein>
    <submittedName>
        <fullName evidence="2">Uncharacterized protein</fullName>
    </submittedName>
</protein>
<feature type="signal peptide" evidence="1">
    <location>
        <begin position="1"/>
        <end position="24"/>
    </location>
</feature>
<sequence length="108" mass="10779">MPPFRPGLLAVLLAVPLCACQSSAPPPAPIAAAMPAVPPLPPEGSGCAPTIARTKAIVASDLATGNLNDPVAKRFDADLDAAAAACAAGRSAEALHLHAAAKARYGYR</sequence>
<dbReference type="EMBL" id="BPQV01000010">
    <property type="protein sequence ID" value="GJE28507.1"/>
    <property type="molecule type" value="Genomic_DNA"/>
</dbReference>
<gene>
    <name evidence="2" type="ORF">LKMONMHP_3378</name>
</gene>
<evidence type="ECO:0000313" key="3">
    <source>
        <dbReference type="Proteomes" id="UP001055156"/>
    </source>
</evidence>
<reference evidence="2" key="1">
    <citation type="journal article" date="2021" name="Front. Microbiol.">
        <title>Comprehensive Comparative Genomics and Phenotyping of Methylobacterium Species.</title>
        <authorList>
            <person name="Alessa O."/>
            <person name="Ogura Y."/>
            <person name="Fujitani Y."/>
            <person name="Takami H."/>
            <person name="Hayashi T."/>
            <person name="Sahin N."/>
            <person name="Tani A."/>
        </authorList>
    </citation>
    <scope>NUCLEOTIDE SEQUENCE</scope>
    <source>
        <strain evidence="2">NBRC 15689</strain>
    </source>
</reference>
<keyword evidence="3" id="KW-1185">Reference proteome</keyword>
<evidence type="ECO:0000313" key="2">
    <source>
        <dbReference type="EMBL" id="GJE28507.1"/>
    </source>
</evidence>
<dbReference type="Proteomes" id="UP001055156">
    <property type="component" value="Unassembled WGS sequence"/>
</dbReference>
<reference evidence="2" key="2">
    <citation type="submission" date="2021-08" db="EMBL/GenBank/DDBJ databases">
        <authorList>
            <person name="Tani A."/>
            <person name="Ola A."/>
            <person name="Ogura Y."/>
            <person name="Katsura K."/>
            <person name="Hayashi T."/>
        </authorList>
    </citation>
    <scope>NUCLEOTIDE SEQUENCE</scope>
    <source>
        <strain evidence="2">NBRC 15689</strain>
    </source>
</reference>
<proteinExistence type="predicted"/>
<dbReference type="RefSeq" id="WP_238312450.1">
    <property type="nucleotide sequence ID" value="NZ_BPQV01000010.1"/>
</dbReference>